<sequence>MLGDLTLNTLTFVKTEADSQTGSKWKETSRGVNLPENLTLRSQPYVDSKTKKSGIQTQLFLERIVTLADTTLGGPSASLVVRVPSDSGVVASDVASLITRLVNLLHGTSNTLGLDLKDEIFNDGQK</sequence>
<reference evidence="1" key="1">
    <citation type="submission" date="2019-05" db="EMBL/GenBank/DDBJ databases">
        <title>Metatranscriptomic reconstruction reveals RNA viruses with the potential to shape carbon cycling in soil.</title>
        <authorList>
            <person name="Starr E.P."/>
            <person name="Nuccio E."/>
            <person name="Pett-Ridge J."/>
            <person name="Banfield J.F."/>
            <person name="Firestone M.K."/>
        </authorList>
    </citation>
    <scope>NUCLEOTIDE SEQUENCE</scope>
    <source>
        <strain evidence="2">H2_Bulk_36_scaffold_226</strain>
        <strain evidence="1">H3_Bulk_41_scaffold_694</strain>
    </source>
</reference>
<evidence type="ECO:0000313" key="1">
    <source>
        <dbReference type="EMBL" id="QDH87167.1"/>
    </source>
</evidence>
<gene>
    <name evidence="2" type="ORF">H2Bulk36226_000002</name>
    <name evidence="1" type="ORF">H3Bulk41694_000003</name>
</gene>
<name>A0A514D0M9_9VIRU</name>
<evidence type="ECO:0000313" key="2">
    <source>
        <dbReference type="EMBL" id="QDH87837.1"/>
    </source>
</evidence>
<proteinExistence type="predicted"/>
<dbReference type="EMBL" id="MN033668">
    <property type="protein sequence ID" value="QDH87837.1"/>
    <property type="molecule type" value="Genomic_RNA"/>
</dbReference>
<accession>A0A514D0M9</accession>
<protein>
    <submittedName>
        <fullName evidence="1">Uncharacterized protein</fullName>
    </submittedName>
</protein>
<organism evidence="1">
    <name type="scientific">Leviviridae sp</name>
    <dbReference type="NCBI Taxonomy" id="2027243"/>
    <lineage>
        <taxon>Viruses</taxon>
        <taxon>Riboviria</taxon>
        <taxon>Orthornavirae</taxon>
        <taxon>Lenarviricota</taxon>
        <taxon>Leviviricetes</taxon>
        <taxon>Norzivirales</taxon>
        <taxon>Fiersviridae</taxon>
    </lineage>
</organism>
<dbReference type="EMBL" id="MN033178">
    <property type="protein sequence ID" value="QDH87167.1"/>
    <property type="molecule type" value="Genomic_RNA"/>
</dbReference>